<dbReference type="PANTHER" id="PTHR13832">
    <property type="entry name" value="PROTEIN PHOSPHATASE 2C"/>
    <property type="match status" value="1"/>
</dbReference>
<dbReference type="AlphaFoldDB" id="A0A914XN86"/>
<comment type="similarity">
    <text evidence="3 9">Belongs to the PP2C family.</text>
</comment>
<dbReference type="PROSITE" id="PS01032">
    <property type="entry name" value="PPM_1"/>
    <property type="match status" value="1"/>
</dbReference>
<dbReference type="PANTHER" id="PTHR13832:SF565">
    <property type="entry name" value="AT28366P-RELATED"/>
    <property type="match status" value="1"/>
</dbReference>
<dbReference type="SMART" id="SM00332">
    <property type="entry name" value="PP2Cc"/>
    <property type="match status" value="1"/>
</dbReference>
<sequence>MGQTLSEPVTAKETATCANSYVKVGSSCMQGWRINMEDAHTHLLAVPDDKEACFFAVYDGHGGARISQYAGIHLHKKIVQTEAYAQGRIEDAIREGFLKIDEEMVNHEDMKDELSGTTAVIVLIKNNRIYCGNVGDSRAVACVSGVAEPLSFDHKPANESEAKRIVAAGGWVEFNRVNGNLALSRALGDFVFKRNDTKPAEEQIVTAFPDVTTCEMTPDHEFMIVACDGIWDVMSNQEVIDFCRDRFAAGREPEVVCEDLLTRCLAPDCQMGGLGCDNMTVVLVCLLQNQGWDHFVARCNRPRVATPTPRDEQCLDDDSSSPANFVTPPRTPTKPATVGEEANLGSSTGDQRVPDVVQTQSNVAILHVDDDEHPPADFAAESEHPPAAVD</sequence>
<dbReference type="Proteomes" id="UP000887566">
    <property type="component" value="Unplaced"/>
</dbReference>
<feature type="region of interest" description="Disordered" evidence="10">
    <location>
        <begin position="306"/>
        <end position="390"/>
    </location>
</feature>
<keyword evidence="7 9" id="KW-0904">Protein phosphatase</keyword>
<evidence type="ECO:0000256" key="3">
    <source>
        <dbReference type="ARBA" id="ARBA00006702"/>
    </source>
</evidence>
<evidence type="ECO:0000256" key="1">
    <source>
        <dbReference type="ARBA" id="ARBA00001936"/>
    </source>
</evidence>
<keyword evidence="12" id="KW-1185">Reference proteome</keyword>
<evidence type="ECO:0000256" key="7">
    <source>
        <dbReference type="ARBA" id="ARBA00022912"/>
    </source>
</evidence>
<evidence type="ECO:0000256" key="5">
    <source>
        <dbReference type="ARBA" id="ARBA00022723"/>
    </source>
</evidence>
<evidence type="ECO:0000256" key="4">
    <source>
        <dbReference type="ARBA" id="ARBA00013081"/>
    </source>
</evidence>
<keyword evidence="8" id="KW-0464">Manganese</keyword>
<evidence type="ECO:0000313" key="12">
    <source>
        <dbReference type="Proteomes" id="UP000887566"/>
    </source>
</evidence>
<organism evidence="12 13">
    <name type="scientific">Plectus sambesii</name>
    <dbReference type="NCBI Taxonomy" id="2011161"/>
    <lineage>
        <taxon>Eukaryota</taxon>
        <taxon>Metazoa</taxon>
        <taxon>Ecdysozoa</taxon>
        <taxon>Nematoda</taxon>
        <taxon>Chromadorea</taxon>
        <taxon>Plectida</taxon>
        <taxon>Plectina</taxon>
        <taxon>Plectoidea</taxon>
        <taxon>Plectidae</taxon>
        <taxon>Plectus</taxon>
    </lineage>
</organism>
<dbReference type="Pfam" id="PF00481">
    <property type="entry name" value="PP2C"/>
    <property type="match status" value="1"/>
</dbReference>
<dbReference type="InterPro" id="IPR036457">
    <property type="entry name" value="PPM-type-like_dom_sf"/>
</dbReference>
<comment type="cofactor">
    <cofactor evidence="1">
        <name>Mn(2+)</name>
        <dbReference type="ChEBI" id="CHEBI:29035"/>
    </cofactor>
</comment>
<dbReference type="CDD" id="cd00143">
    <property type="entry name" value="PP2Cc"/>
    <property type="match status" value="1"/>
</dbReference>
<reference evidence="13" key="1">
    <citation type="submission" date="2022-11" db="UniProtKB">
        <authorList>
            <consortium name="WormBaseParasite"/>
        </authorList>
    </citation>
    <scope>IDENTIFICATION</scope>
</reference>
<dbReference type="GO" id="GO:0004722">
    <property type="term" value="F:protein serine/threonine phosphatase activity"/>
    <property type="evidence" value="ECO:0007669"/>
    <property type="project" value="UniProtKB-EC"/>
</dbReference>
<keyword evidence="6 9" id="KW-0378">Hydrolase</keyword>
<dbReference type="FunFam" id="3.60.40.10:FF:000016">
    <property type="entry name" value="Protein phosphatase 2C"/>
    <property type="match status" value="1"/>
</dbReference>
<evidence type="ECO:0000256" key="9">
    <source>
        <dbReference type="RuleBase" id="RU003465"/>
    </source>
</evidence>
<evidence type="ECO:0000259" key="11">
    <source>
        <dbReference type="PROSITE" id="PS51746"/>
    </source>
</evidence>
<dbReference type="EC" id="3.1.3.16" evidence="4"/>
<accession>A0A914XN86</accession>
<dbReference type="GO" id="GO:0046872">
    <property type="term" value="F:metal ion binding"/>
    <property type="evidence" value="ECO:0007669"/>
    <property type="project" value="UniProtKB-KW"/>
</dbReference>
<evidence type="ECO:0000256" key="6">
    <source>
        <dbReference type="ARBA" id="ARBA00022801"/>
    </source>
</evidence>
<dbReference type="PROSITE" id="PS51746">
    <property type="entry name" value="PPM_2"/>
    <property type="match status" value="1"/>
</dbReference>
<evidence type="ECO:0000256" key="8">
    <source>
        <dbReference type="ARBA" id="ARBA00023211"/>
    </source>
</evidence>
<protein>
    <recommendedName>
        <fullName evidence="4">protein-serine/threonine phosphatase</fullName>
        <ecNumber evidence="4">3.1.3.16</ecNumber>
    </recommendedName>
</protein>
<dbReference type="InterPro" id="IPR001932">
    <property type="entry name" value="PPM-type_phosphatase-like_dom"/>
</dbReference>
<name>A0A914XN86_9BILA</name>
<comment type="cofactor">
    <cofactor evidence="2">
        <name>Mg(2+)</name>
        <dbReference type="ChEBI" id="CHEBI:18420"/>
    </cofactor>
</comment>
<evidence type="ECO:0000256" key="10">
    <source>
        <dbReference type="SAM" id="MobiDB-lite"/>
    </source>
</evidence>
<proteinExistence type="inferred from homology"/>
<feature type="domain" description="PPM-type phosphatase" evidence="11">
    <location>
        <begin position="23"/>
        <end position="286"/>
    </location>
</feature>
<evidence type="ECO:0000313" key="13">
    <source>
        <dbReference type="WBParaSite" id="PSAMB.scaffold92size81367.g1777.t1"/>
    </source>
</evidence>
<dbReference type="InterPro" id="IPR015655">
    <property type="entry name" value="PP2C"/>
</dbReference>
<dbReference type="InterPro" id="IPR000222">
    <property type="entry name" value="PP2C_BS"/>
</dbReference>
<dbReference type="Gene3D" id="3.60.40.10">
    <property type="entry name" value="PPM-type phosphatase domain"/>
    <property type="match status" value="1"/>
</dbReference>
<dbReference type="SUPFAM" id="SSF81606">
    <property type="entry name" value="PP2C-like"/>
    <property type="match status" value="1"/>
</dbReference>
<dbReference type="WBParaSite" id="PSAMB.scaffold92size81367.g1777.t1">
    <property type="protein sequence ID" value="PSAMB.scaffold92size81367.g1777.t1"/>
    <property type="gene ID" value="PSAMB.scaffold92size81367.g1777"/>
</dbReference>
<evidence type="ECO:0000256" key="2">
    <source>
        <dbReference type="ARBA" id="ARBA00001946"/>
    </source>
</evidence>
<keyword evidence="5" id="KW-0479">Metal-binding</keyword>